<keyword evidence="4" id="KW-1185">Reference proteome</keyword>
<dbReference type="InterPro" id="IPR014044">
    <property type="entry name" value="CAP_dom"/>
</dbReference>
<accession>A0A0N5CBX6</accession>
<name>A0A0N5CBX6_STREA</name>
<dbReference type="WBParaSite" id="SPAL_0001538700.1">
    <property type="protein sequence ID" value="SPAL_0001538700.1"/>
    <property type="gene ID" value="SPAL_0001538700"/>
</dbReference>
<keyword evidence="1" id="KW-0812">Transmembrane</keyword>
<dbReference type="InterPro" id="IPR055805">
    <property type="entry name" value="DUF7381"/>
</dbReference>
<keyword evidence="1" id="KW-0472">Membrane</keyword>
<feature type="domain" description="DUF7381" evidence="3">
    <location>
        <begin position="20"/>
        <end position="133"/>
    </location>
</feature>
<sequence length="322" mass="37539">MLLSQYTTTFFLLILIDLTSQLYLIPYWIVLYEGNSLFEYNDRQYKTMSDMISVILLDRKIKKPEDAYLYNVGFKKGTIVTKTDVKTCECITSFLYPGIKSATCDVRHRNPSRNIYKCNKQSFNNFDDALEQSLRHNCHIKFYPPHCKPSIPPKNICITTLFGVKCLMRNPATQSIWKRVWSTCNGNCFFNSGFAHTRNHYLKELNQYRGLVGSPPLTMNPKLNVMAKSCAEKLAYRNKLISEKKGDYDEFIAFAKEGYGLYLIRILFDDYYFSKSNFGPGSIKYKNDFTRLLRQKQRIVGFGMSRNGYGTYICIRSTSDYW</sequence>
<evidence type="ECO:0000313" key="4">
    <source>
        <dbReference type="Proteomes" id="UP000046392"/>
    </source>
</evidence>
<proteinExistence type="predicted"/>
<reference evidence="5" key="1">
    <citation type="submission" date="2017-02" db="UniProtKB">
        <authorList>
            <consortium name="WormBaseParasite"/>
        </authorList>
    </citation>
    <scope>IDENTIFICATION</scope>
</reference>
<feature type="transmembrane region" description="Helical" evidence="1">
    <location>
        <begin position="6"/>
        <end position="30"/>
    </location>
</feature>
<protein>
    <submittedName>
        <fullName evidence="5">SCP domain-containing protein</fullName>
    </submittedName>
</protein>
<dbReference type="AlphaFoldDB" id="A0A0N5CBX6"/>
<evidence type="ECO:0000259" key="2">
    <source>
        <dbReference type="Pfam" id="PF00188"/>
    </source>
</evidence>
<dbReference type="SUPFAM" id="SSF55797">
    <property type="entry name" value="PR-1-like"/>
    <property type="match status" value="1"/>
</dbReference>
<evidence type="ECO:0000313" key="5">
    <source>
        <dbReference type="WBParaSite" id="SPAL_0001538700.1"/>
    </source>
</evidence>
<keyword evidence="1" id="KW-1133">Transmembrane helix</keyword>
<evidence type="ECO:0000259" key="3">
    <source>
        <dbReference type="Pfam" id="PF24100"/>
    </source>
</evidence>
<dbReference type="Gene3D" id="3.40.33.10">
    <property type="entry name" value="CAP"/>
    <property type="match status" value="1"/>
</dbReference>
<evidence type="ECO:0000256" key="1">
    <source>
        <dbReference type="SAM" id="Phobius"/>
    </source>
</evidence>
<feature type="domain" description="SCP" evidence="2">
    <location>
        <begin position="203"/>
        <end position="312"/>
    </location>
</feature>
<dbReference type="InterPro" id="IPR035940">
    <property type="entry name" value="CAP_sf"/>
</dbReference>
<dbReference type="Pfam" id="PF24100">
    <property type="entry name" value="DUF7381"/>
    <property type="match status" value="1"/>
</dbReference>
<dbReference type="Proteomes" id="UP000046392">
    <property type="component" value="Unplaced"/>
</dbReference>
<dbReference type="Pfam" id="PF00188">
    <property type="entry name" value="CAP"/>
    <property type="match status" value="1"/>
</dbReference>
<organism evidence="4 5">
    <name type="scientific">Strongyloides papillosus</name>
    <name type="common">Intestinal threadworm</name>
    <dbReference type="NCBI Taxonomy" id="174720"/>
    <lineage>
        <taxon>Eukaryota</taxon>
        <taxon>Metazoa</taxon>
        <taxon>Ecdysozoa</taxon>
        <taxon>Nematoda</taxon>
        <taxon>Chromadorea</taxon>
        <taxon>Rhabditida</taxon>
        <taxon>Tylenchina</taxon>
        <taxon>Panagrolaimomorpha</taxon>
        <taxon>Strongyloidoidea</taxon>
        <taxon>Strongyloididae</taxon>
        <taxon>Strongyloides</taxon>
    </lineage>
</organism>